<dbReference type="Proteomes" id="UP000186268">
    <property type="component" value="Unassembled WGS sequence"/>
</dbReference>
<organism evidence="6 7">
    <name type="scientific">Xenorhabdus eapokensis</name>
    <dbReference type="NCBI Taxonomy" id="1873482"/>
    <lineage>
        <taxon>Bacteria</taxon>
        <taxon>Pseudomonadati</taxon>
        <taxon>Pseudomonadota</taxon>
        <taxon>Gammaproteobacteria</taxon>
        <taxon>Enterobacterales</taxon>
        <taxon>Morganellaceae</taxon>
        <taxon>Xenorhabdus</taxon>
    </lineage>
</organism>
<evidence type="ECO:0000259" key="5">
    <source>
        <dbReference type="Pfam" id="PF22863"/>
    </source>
</evidence>
<dbReference type="Pfam" id="PF03432">
    <property type="entry name" value="Relaxase"/>
    <property type="match status" value="1"/>
</dbReference>
<evidence type="ECO:0000259" key="2">
    <source>
        <dbReference type="Pfam" id="PF03432"/>
    </source>
</evidence>
<protein>
    <submittedName>
        <fullName evidence="6">Uncharacterized protein</fullName>
    </submittedName>
</protein>
<feature type="region of interest" description="Disordered" evidence="1">
    <location>
        <begin position="570"/>
        <end position="589"/>
    </location>
</feature>
<evidence type="ECO:0000259" key="3">
    <source>
        <dbReference type="Pfam" id="PF18821"/>
    </source>
</evidence>
<accession>A0A1Q5TKT4</accession>
<dbReference type="OrthoDB" id="279005at2"/>
<feature type="compositionally biased region" description="Basic and acidic residues" evidence="1">
    <location>
        <begin position="179"/>
        <end position="190"/>
    </location>
</feature>
<dbReference type="InterPro" id="IPR005094">
    <property type="entry name" value="Endonuclease_MobA/VirD2"/>
</dbReference>
<dbReference type="InterPro" id="IPR040677">
    <property type="entry name" value="LPD7"/>
</dbReference>
<dbReference type="InterPro" id="IPR054462">
    <property type="entry name" value="TraI_M"/>
</dbReference>
<feature type="compositionally biased region" description="Polar residues" evidence="1">
    <location>
        <begin position="573"/>
        <end position="583"/>
    </location>
</feature>
<feature type="domain" description="Large polyvalent protein-associated" evidence="3">
    <location>
        <begin position="468"/>
        <end position="556"/>
    </location>
</feature>
<evidence type="ECO:0000313" key="7">
    <source>
        <dbReference type="Proteomes" id="UP000186268"/>
    </source>
</evidence>
<dbReference type="InterPro" id="IPR049751">
    <property type="entry name" value="TraI/MobA_relaxases"/>
</dbReference>
<feature type="domain" description="TraI-like middle" evidence="5">
    <location>
        <begin position="211"/>
        <end position="299"/>
    </location>
</feature>
<sequence>MIAKRIPRNKGTSSPARLIRYMVAAQGGLDPKSWRRTADYILDTKTTTTRGERIGSYRVTNCGTDDPAAATVLIEATQAANTRSKSDKTYHLVFSFPPGERPSLDVLHAIEDELCTSIGYGDHHRISAVHTDTDHLHVHVAINKVHPTGLQNIEPYYDKKRLMEACDRLEIQYGLQRTNHGEQGRTERANSLRRQRHGHRVDTGDTGKINARAADIEAQSGIETLTGYVTREVVPALREATSWQEIHIKAAEYGLEIHRRGAGLVIGDPGLPLWTKASTCGRDLSFTALTERLGAFEPAQQRPLRQQRVAKTYVPKPRQYHSSTAALFKQYQQERQNNIMARRDGLAQIRRERAVFNAQLQKWRHIQLMVLNVSAKGAVRKVMQSLIKRQADASRTSHRNAMREQRHIVFARTATPAWMDWLIVQAEKGSPEALSVLRSREKNERRWHDDLLTASRADKAKTVVLKALNPRGRKDGTVVYHSIDGGIVLDRTTHIQAQKTTTGGALIMLELASKKFEGQPLIVEGTSSFQHVVAQLAGLHGLNIRFADLAMDQACQTAVDVKARAKQAAIMNTGKQPSKSQTKSGKDIMSSARSNCAVEKWIKDRNKMRDKISSIDYHRLWTPSDVGKVIYQGHRRMEDGTQVLLLKCGCEILVKPSSSYVVVKAAQWKRGRCVQLDAQGRFIGGGNEVEL</sequence>
<comment type="caution">
    <text evidence="6">The sequence shown here is derived from an EMBL/GenBank/DDBJ whole genome shotgun (WGS) entry which is preliminary data.</text>
</comment>
<proteinExistence type="predicted"/>
<evidence type="ECO:0000259" key="4">
    <source>
        <dbReference type="Pfam" id="PF22287"/>
    </source>
</evidence>
<name>A0A1Q5TKT4_9GAMM</name>
<dbReference type="Pfam" id="PF22287">
    <property type="entry name" value="TraI-like_C"/>
    <property type="match status" value="1"/>
</dbReference>
<dbReference type="NCBIfam" id="NF041893">
    <property type="entry name" value="TraI_MobP_relax"/>
    <property type="match status" value="1"/>
</dbReference>
<dbReference type="Pfam" id="PF22863">
    <property type="entry name" value="TraI_middle"/>
    <property type="match status" value="1"/>
</dbReference>
<evidence type="ECO:0000313" key="6">
    <source>
        <dbReference type="EMBL" id="OKP00830.1"/>
    </source>
</evidence>
<dbReference type="STRING" id="1873482.Xedl_03145"/>
<reference evidence="6 7" key="1">
    <citation type="submission" date="2016-09" db="EMBL/GenBank/DDBJ databases">
        <title>Xenorhabdus thuongxuanensis sp. nov. and Xenorhabdus eapokensis sp. nov., isolated from Steinernema species.</title>
        <authorList>
            <person name="Kaempfer P."/>
            <person name="Tobias N.J."/>
            <person name="Phan Ke L."/>
            <person name="Bode H.B."/>
            <person name="Glaeser S.P."/>
        </authorList>
    </citation>
    <scope>NUCLEOTIDE SEQUENCE [LARGE SCALE GENOMIC DNA]</scope>
    <source>
        <strain evidence="6 7">DL20</strain>
    </source>
</reference>
<evidence type="ECO:0000256" key="1">
    <source>
        <dbReference type="SAM" id="MobiDB-lite"/>
    </source>
</evidence>
<dbReference type="EMBL" id="MKGQ01000030">
    <property type="protein sequence ID" value="OKP00830.1"/>
    <property type="molecule type" value="Genomic_DNA"/>
</dbReference>
<feature type="domain" description="TraI-like C-terminal" evidence="4">
    <location>
        <begin position="597"/>
        <end position="682"/>
    </location>
</feature>
<feature type="region of interest" description="Disordered" evidence="1">
    <location>
        <begin position="179"/>
        <end position="206"/>
    </location>
</feature>
<dbReference type="InterPro" id="IPR054461">
    <property type="entry name" value="TraI-like_C"/>
</dbReference>
<gene>
    <name evidence="6" type="ORF">Xedl_03145</name>
</gene>
<dbReference type="Pfam" id="PF18821">
    <property type="entry name" value="LPD7"/>
    <property type="match status" value="1"/>
</dbReference>
<dbReference type="RefSeq" id="WP_074024749.1">
    <property type="nucleotide sequence ID" value="NZ_CAWNAG010000137.1"/>
</dbReference>
<feature type="domain" description="MobA/VirD2-like nuclease" evidence="2">
    <location>
        <begin position="40"/>
        <end position="175"/>
    </location>
</feature>
<dbReference type="AlphaFoldDB" id="A0A1Q5TKT4"/>
<keyword evidence="7" id="KW-1185">Reference proteome</keyword>